<dbReference type="PANTHER" id="PTHR48078:SF6">
    <property type="entry name" value="L-THREONINE DEHYDRATASE CATABOLIC TDCB"/>
    <property type="match status" value="1"/>
</dbReference>
<evidence type="ECO:0000313" key="6">
    <source>
        <dbReference type="Proteomes" id="UP000178347"/>
    </source>
</evidence>
<comment type="cofactor">
    <cofactor evidence="1">
        <name>pyridoxal 5'-phosphate</name>
        <dbReference type="ChEBI" id="CHEBI:597326"/>
    </cofactor>
</comment>
<dbReference type="InterPro" id="IPR036052">
    <property type="entry name" value="TrpB-like_PALP_sf"/>
</dbReference>
<evidence type="ECO:0000256" key="2">
    <source>
        <dbReference type="ARBA" id="ARBA00022898"/>
    </source>
</evidence>
<dbReference type="GO" id="GO:0004794">
    <property type="term" value="F:threonine deaminase activity"/>
    <property type="evidence" value="ECO:0007669"/>
    <property type="project" value="TreeGrafter"/>
</dbReference>
<dbReference type="AlphaFoldDB" id="A0A1F6MS38"/>
<protein>
    <recommendedName>
        <fullName evidence="4">Tryptophan synthase beta chain-like PALP domain-containing protein</fullName>
    </recommendedName>
</protein>
<dbReference type="EMBL" id="MFQN01000014">
    <property type="protein sequence ID" value="OGH74476.1"/>
    <property type="molecule type" value="Genomic_DNA"/>
</dbReference>
<dbReference type="GO" id="GO:0006565">
    <property type="term" value="P:L-serine catabolic process"/>
    <property type="evidence" value="ECO:0007669"/>
    <property type="project" value="TreeGrafter"/>
</dbReference>
<dbReference type="SUPFAM" id="SSF53686">
    <property type="entry name" value="Tryptophan synthase beta subunit-like PLP-dependent enzymes"/>
    <property type="match status" value="1"/>
</dbReference>
<dbReference type="InterPro" id="IPR050147">
    <property type="entry name" value="Ser/Thr_Dehydratase"/>
</dbReference>
<gene>
    <name evidence="5" type="ORF">A3G00_00260</name>
</gene>
<evidence type="ECO:0000259" key="4">
    <source>
        <dbReference type="Pfam" id="PF00291"/>
    </source>
</evidence>
<dbReference type="GO" id="GO:0009097">
    <property type="term" value="P:isoleucine biosynthetic process"/>
    <property type="evidence" value="ECO:0007669"/>
    <property type="project" value="TreeGrafter"/>
</dbReference>
<dbReference type="Pfam" id="PF00291">
    <property type="entry name" value="PALP"/>
    <property type="match status" value="1"/>
</dbReference>
<keyword evidence="2" id="KW-0663">Pyridoxal phosphate</keyword>
<dbReference type="Proteomes" id="UP000178347">
    <property type="component" value="Unassembled WGS sequence"/>
</dbReference>
<comment type="caution">
    <text evidence="5">The sequence shown here is derived from an EMBL/GenBank/DDBJ whole genome shotgun (WGS) entry which is preliminary data.</text>
</comment>
<proteinExistence type="predicted"/>
<dbReference type="Gene3D" id="3.40.50.1100">
    <property type="match status" value="2"/>
</dbReference>
<evidence type="ECO:0000256" key="3">
    <source>
        <dbReference type="ARBA" id="ARBA00023239"/>
    </source>
</evidence>
<dbReference type="STRING" id="1798692.A3G00_00260"/>
<accession>A0A1F6MS38</accession>
<feature type="domain" description="Tryptophan synthase beta chain-like PALP" evidence="4">
    <location>
        <begin position="4"/>
        <end position="302"/>
    </location>
</feature>
<reference evidence="5 6" key="1">
    <citation type="journal article" date="2016" name="Nat. Commun.">
        <title>Thousands of microbial genomes shed light on interconnected biogeochemical processes in an aquifer system.</title>
        <authorList>
            <person name="Anantharaman K."/>
            <person name="Brown C.T."/>
            <person name="Hug L.A."/>
            <person name="Sharon I."/>
            <person name="Castelle C.J."/>
            <person name="Probst A.J."/>
            <person name="Thomas B.C."/>
            <person name="Singh A."/>
            <person name="Wilkins M.J."/>
            <person name="Karaoz U."/>
            <person name="Brodie E.L."/>
            <person name="Williams K.H."/>
            <person name="Hubbard S.S."/>
            <person name="Banfield J.F."/>
        </authorList>
    </citation>
    <scope>NUCLEOTIDE SEQUENCE [LARGE SCALE GENOMIC DNA]</scope>
</reference>
<evidence type="ECO:0000313" key="5">
    <source>
        <dbReference type="EMBL" id="OGH74476.1"/>
    </source>
</evidence>
<dbReference type="GO" id="GO:0003941">
    <property type="term" value="F:L-serine ammonia-lyase activity"/>
    <property type="evidence" value="ECO:0007669"/>
    <property type="project" value="TreeGrafter"/>
</dbReference>
<dbReference type="PANTHER" id="PTHR48078">
    <property type="entry name" value="THREONINE DEHYDRATASE, MITOCHONDRIAL-RELATED"/>
    <property type="match status" value="1"/>
</dbReference>
<name>A0A1F6MS38_9BACT</name>
<dbReference type="InterPro" id="IPR001926">
    <property type="entry name" value="TrpB-like_PALP"/>
</dbReference>
<sequence length="303" mass="33188">MPYGELARALGVKDVYLKREDQHKYGSHKGRSIPLMIKKYFKEDGKTDFVISSSGNAALAAIHAAQAHNRNNPSKIKLTVFVGKNIDPKKLKLLLLTVEDANIKIEQVEKPKQSAFQIDKDSATKILRQSTDDNALLGYFELAEELDKIPNLAAIFVPTSSGTTAQGLAEAFWTDNYLKLKNRPQIHIIQTNTCHPIAEAFVLSSPYEGEVSPRGGEVVRSLASAIVDRVAMRKEKVVEIIKTSGGSGWIIDDKQIMEAMNLVKETCKLAISTNSALSIAGLKKAALAGWQWNGPVVCLVTGM</sequence>
<dbReference type="GO" id="GO:0006567">
    <property type="term" value="P:L-threonine catabolic process"/>
    <property type="evidence" value="ECO:0007669"/>
    <property type="project" value="TreeGrafter"/>
</dbReference>
<organism evidence="5 6">
    <name type="scientific">Candidatus Magasanikbacteria bacterium RIFCSPLOWO2_12_FULL_43_12</name>
    <dbReference type="NCBI Taxonomy" id="1798692"/>
    <lineage>
        <taxon>Bacteria</taxon>
        <taxon>Candidatus Magasanikiibacteriota</taxon>
    </lineage>
</organism>
<evidence type="ECO:0000256" key="1">
    <source>
        <dbReference type="ARBA" id="ARBA00001933"/>
    </source>
</evidence>
<keyword evidence="3" id="KW-0456">Lyase</keyword>